<protein>
    <recommendedName>
        <fullName evidence="1">Reverse transcriptase Ty1/copia-type domain-containing protein</fullName>
    </recommendedName>
</protein>
<evidence type="ECO:0000259" key="1">
    <source>
        <dbReference type="Pfam" id="PF07727"/>
    </source>
</evidence>
<dbReference type="InterPro" id="IPR013103">
    <property type="entry name" value="RVT_2"/>
</dbReference>
<dbReference type="Proteomes" id="UP000585474">
    <property type="component" value="Unassembled WGS sequence"/>
</dbReference>
<feature type="domain" description="Reverse transcriptase Ty1/copia-type" evidence="1">
    <location>
        <begin position="19"/>
        <end position="128"/>
    </location>
</feature>
<accession>A0A7J0H689</accession>
<sequence length="136" mass="15456">MNPLWVSAMKAEMEALQHNRTWDLVTLPKGECTIGYKWVFSVKYLVDGSVDRYKVRLFAKGFTQILGKIFGAKFALVAKLNTIRLLVSLVVSHSWPLHQLDVNNTFLNGDLSETINMDPPLDFWAQGEYSGNVYCL</sequence>
<dbReference type="AlphaFoldDB" id="A0A7J0H689"/>
<dbReference type="OrthoDB" id="411615at2759"/>
<proteinExistence type="predicted"/>
<evidence type="ECO:0000313" key="3">
    <source>
        <dbReference type="Proteomes" id="UP000585474"/>
    </source>
</evidence>
<reference evidence="2 3" key="1">
    <citation type="submission" date="2019-07" db="EMBL/GenBank/DDBJ databases">
        <title>De Novo Assembly of kiwifruit Actinidia rufa.</title>
        <authorList>
            <person name="Sugita-Konishi S."/>
            <person name="Sato K."/>
            <person name="Mori E."/>
            <person name="Abe Y."/>
            <person name="Kisaki G."/>
            <person name="Hamano K."/>
            <person name="Suezawa K."/>
            <person name="Otani M."/>
            <person name="Fukuda T."/>
            <person name="Manabe T."/>
            <person name="Gomi K."/>
            <person name="Tabuchi M."/>
            <person name="Akimitsu K."/>
            <person name="Kataoka I."/>
        </authorList>
    </citation>
    <scope>NUCLEOTIDE SEQUENCE [LARGE SCALE GENOMIC DNA]</scope>
    <source>
        <strain evidence="3">cv. Fuchu</strain>
    </source>
</reference>
<name>A0A7J0H689_9ERIC</name>
<comment type="caution">
    <text evidence="2">The sequence shown here is derived from an EMBL/GenBank/DDBJ whole genome shotgun (WGS) entry which is preliminary data.</text>
</comment>
<organism evidence="2 3">
    <name type="scientific">Actinidia rufa</name>
    <dbReference type="NCBI Taxonomy" id="165716"/>
    <lineage>
        <taxon>Eukaryota</taxon>
        <taxon>Viridiplantae</taxon>
        <taxon>Streptophyta</taxon>
        <taxon>Embryophyta</taxon>
        <taxon>Tracheophyta</taxon>
        <taxon>Spermatophyta</taxon>
        <taxon>Magnoliopsida</taxon>
        <taxon>eudicotyledons</taxon>
        <taxon>Gunneridae</taxon>
        <taxon>Pentapetalae</taxon>
        <taxon>asterids</taxon>
        <taxon>Ericales</taxon>
        <taxon>Actinidiaceae</taxon>
        <taxon>Actinidia</taxon>
    </lineage>
</organism>
<dbReference type="EMBL" id="BJWL01000027">
    <property type="protein sequence ID" value="GFZ18475.1"/>
    <property type="molecule type" value="Genomic_DNA"/>
</dbReference>
<keyword evidence="3" id="KW-1185">Reference proteome</keyword>
<gene>
    <name evidence="2" type="ORF">Acr_27g0002140</name>
</gene>
<dbReference type="Pfam" id="PF07727">
    <property type="entry name" value="RVT_2"/>
    <property type="match status" value="1"/>
</dbReference>
<evidence type="ECO:0000313" key="2">
    <source>
        <dbReference type="EMBL" id="GFZ18475.1"/>
    </source>
</evidence>